<organism evidence="4 5">
    <name type="scientific">Limimaricola soesokkakensis</name>
    <dbReference type="NCBI Taxonomy" id="1343159"/>
    <lineage>
        <taxon>Bacteria</taxon>
        <taxon>Pseudomonadati</taxon>
        <taxon>Pseudomonadota</taxon>
        <taxon>Alphaproteobacteria</taxon>
        <taxon>Rhodobacterales</taxon>
        <taxon>Paracoccaceae</taxon>
        <taxon>Limimaricola</taxon>
    </lineage>
</organism>
<protein>
    <submittedName>
        <fullName evidence="3">Glucose/arabinose dehydrogenase</fullName>
    </submittedName>
    <submittedName>
        <fullName evidence="4">Soluble aldose sugar dehydrogenase YliI</fullName>
        <ecNumber evidence="4">1.1.5.-</ecNumber>
    </submittedName>
</protein>
<accession>A0A1X6Z695</accession>
<dbReference type="EMBL" id="PYGB01000004">
    <property type="protein sequence ID" value="PSK86779.1"/>
    <property type="molecule type" value="Genomic_DNA"/>
</dbReference>
<dbReference type="PANTHER" id="PTHR33546:SF1">
    <property type="entry name" value="LARGE, MULTIFUNCTIONAL SECRETED PROTEIN"/>
    <property type="match status" value="1"/>
</dbReference>
<keyword evidence="6" id="KW-1185">Reference proteome</keyword>
<dbReference type="AlphaFoldDB" id="A0A1X6Z695"/>
<dbReference type="InterPro" id="IPR011042">
    <property type="entry name" value="6-blade_b-propeller_TolB-like"/>
</dbReference>
<dbReference type="EMBL" id="FWFY01000004">
    <property type="protein sequence ID" value="SLN41528.1"/>
    <property type="molecule type" value="Genomic_DNA"/>
</dbReference>
<dbReference type="InterPro" id="IPR011041">
    <property type="entry name" value="Quinoprot_gluc/sorb_DH_b-prop"/>
</dbReference>
<dbReference type="EC" id="1.1.5.-" evidence="4"/>
<feature type="chain" id="PRO_5044568219" evidence="1">
    <location>
        <begin position="23"/>
        <end position="485"/>
    </location>
</feature>
<dbReference type="PANTHER" id="PTHR33546">
    <property type="entry name" value="LARGE, MULTIFUNCTIONAL SECRETED PROTEIN-RELATED"/>
    <property type="match status" value="1"/>
</dbReference>
<keyword evidence="1" id="KW-0732">Signal</keyword>
<evidence type="ECO:0000313" key="6">
    <source>
        <dbReference type="Proteomes" id="UP000240624"/>
    </source>
</evidence>
<dbReference type="Gene3D" id="2.120.10.30">
    <property type="entry name" value="TolB, C-terminal domain"/>
    <property type="match status" value="1"/>
</dbReference>
<dbReference type="GO" id="GO:0016491">
    <property type="term" value="F:oxidoreductase activity"/>
    <property type="evidence" value="ECO:0007669"/>
    <property type="project" value="UniProtKB-KW"/>
</dbReference>
<evidence type="ECO:0000313" key="5">
    <source>
        <dbReference type="Proteomes" id="UP000193495"/>
    </source>
</evidence>
<dbReference type="InterPro" id="IPR012938">
    <property type="entry name" value="Glc/Sorbosone_DH"/>
</dbReference>
<reference evidence="3 6" key="2">
    <citation type="submission" date="2018-03" db="EMBL/GenBank/DDBJ databases">
        <title>Genomic Encyclopedia of Archaeal and Bacterial Type Strains, Phase II (KMG-II): from individual species to whole genera.</title>
        <authorList>
            <person name="Goeker M."/>
        </authorList>
    </citation>
    <scope>NUCLEOTIDE SEQUENCE [LARGE SCALE GENOMIC DNA]</scope>
    <source>
        <strain evidence="3 6">DSM 29956</strain>
    </source>
</reference>
<name>A0A1X6Z695_9RHOB</name>
<evidence type="ECO:0000313" key="3">
    <source>
        <dbReference type="EMBL" id="PSK86779.1"/>
    </source>
</evidence>
<evidence type="ECO:0000313" key="4">
    <source>
        <dbReference type="EMBL" id="SLN41528.1"/>
    </source>
</evidence>
<keyword evidence="4" id="KW-0560">Oxidoreductase</keyword>
<gene>
    <name evidence="4" type="primary">yliI_2</name>
    <name evidence="3" type="ORF">CLV79_104209</name>
    <name evidence="4" type="ORF">LOS8367_01742</name>
</gene>
<evidence type="ECO:0000256" key="1">
    <source>
        <dbReference type="SAM" id="SignalP"/>
    </source>
</evidence>
<sequence>MRISQMTAAFLMTAALPVSALAQGGNDSLQKMREFRTTGTSLDIPQIEQTGEKAERLKSILENIEMPDGFEIDLFAIVPDARHMALGNSVPVVFVGTRKDKFWAVTDRDGDRVADEVKEFAPALDLAVPNGPCMTPDGFLVLVEHNRVLMFPAAEFFYESPDVAVAELVPQGELIPVAEESFNHGARVCDIGPDGMLYIALGQPFNVPAKEKMDLYNEQGIGGIIRMNTDGSGREVYARGIRNSVGMDFNPANGELWFTDNQVDGMGDDIPPGEINRITAAGQNFGFPWYGGGTTRTNEYMDEGIPSDVVNPEAEYTAHAADLGMAFYAADSFPAKYHGGIFSAQHGSWNRTEPVGARVMFTPVNEDGSAGEPEVFAEGWLTENGEYLGRPVDVAVMKDGSLLVSDDFAGAIYRISYSGSEGGSAGMSGGSMGNAAMEGEMHENMEGMQEGMGEMEDMQEHMEEMQEGMEGMEGMEHDAGSDTGN</sequence>
<feature type="signal peptide" evidence="1">
    <location>
        <begin position="1"/>
        <end position="22"/>
    </location>
</feature>
<dbReference type="SUPFAM" id="SSF50952">
    <property type="entry name" value="Soluble quinoprotein glucose dehydrogenase"/>
    <property type="match status" value="1"/>
</dbReference>
<dbReference type="Proteomes" id="UP000240624">
    <property type="component" value="Unassembled WGS sequence"/>
</dbReference>
<proteinExistence type="predicted"/>
<feature type="domain" description="Glucose/Sorbosone dehydrogenase" evidence="2">
    <location>
        <begin position="178"/>
        <end position="342"/>
    </location>
</feature>
<dbReference type="Pfam" id="PF07995">
    <property type="entry name" value="GSDH"/>
    <property type="match status" value="1"/>
</dbReference>
<reference evidence="4 5" key="1">
    <citation type="submission" date="2017-03" db="EMBL/GenBank/DDBJ databases">
        <authorList>
            <person name="Afonso C.L."/>
            <person name="Miller P.J."/>
            <person name="Scott M.A."/>
            <person name="Spackman E."/>
            <person name="Goraichik I."/>
            <person name="Dimitrov K.M."/>
            <person name="Suarez D.L."/>
            <person name="Swayne D.E."/>
        </authorList>
    </citation>
    <scope>NUCLEOTIDE SEQUENCE [LARGE SCALE GENOMIC DNA]</scope>
    <source>
        <strain evidence="4 5">CECT 8367</strain>
    </source>
</reference>
<dbReference type="Proteomes" id="UP000193495">
    <property type="component" value="Unassembled WGS sequence"/>
</dbReference>
<evidence type="ECO:0000259" key="2">
    <source>
        <dbReference type="Pfam" id="PF07995"/>
    </source>
</evidence>